<evidence type="ECO:0000256" key="2">
    <source>
        <dbReference type="ARBA" id="ARBA00012528"/>
    </source>
</evidence>
<dbReference type="Gene3D" id="3.30.70.270">
    <property type="match status" value="1"/>
</dbReference>
<dbReference type="GO" id="GO:0005886">
    <property type="term" value="C:plasma membrane"/>
    <property type="evidence" value="ECO:0007669"/>
    <property type="project" value="TreeGrafter"/>
</dbReference>
<dbReference type="Proteomes" id="UP000291562">
    <property type="component" value="Chromosome"/>
</dbReference>
<dbReference type="EC" id="2.7.7.65" evidence="2"/>
<dbReference type="AlphaFoldDB" id="A0A411HLI7"/>
<dbReference type="InterPro" id="IPR000160">
    <property type="entry name" value="GGDEF_dom"/>
</dbReference>
<dbReference type="InterPro" id="IPR043128">
    <property type="entry name" value="Rev_trsase/Diguanyl_cyclase"/>
</dbReference>
<dbReference type="CDD" id="cd01949">
    <property type="entry name" value="GGDEF"/>
    <property type="match status" value="1"/>
</dbReference>
<gene>
    <name evidence="6" type="ORF">ELE36_14090</name>
</gene>
<dbReference type="FunFam" id="3.30.70.270:FF:000001">
    <property type="entry name" value="Diguanylate cyclase domain protein"/>
    <property type="match status" value="1"/>
</dbReference>
<evidence type="ECO:0000259" key="5">
    <source>
        <dbReference type="PROSITE" id="PS50887"/>
    </source>
</evidence>
<dbReference type="SMART" id="SM00267">
    <property type="entry name" value="GGDEF"/>
    <property type="match status" value="1"/>
</dbReference>
<dbReference type="PROSITE" id="PS50887">
    <property type="entry name" value="GGDEF"/>
    <property type="match status" value="1"/>
</dbReference>
<dbReference type="OrthoDB" id="9803824at2"/>
<comment type="catalytic activity">
    <reaction evidence="3">
        <text>2 GTP = 3',3'-c-di-GMP + 2 diphosphate</text>
        <dbReference type="Rhea" id="RHEA:24898"/>
        <dbReference type="ChEBI" id="CHEBI:33019"/>
        <dbReference type="ChEBI" id="CHEBI:37565"/>
        <dbReference type="ChEBI" id="CHEBI:58805"/>
        <dbReference type="EC" id="2.7.7.65"/>
    </reaction>
</comment>
<keyword evidence="7" id="KW-1185">Reference proteome</keyword>
<dbReference type="InterPro" id="IPR050469">
    <property type="entry name" value="Diguanylate_Cyclase"/>
</dbReference>
<dbReference type="SUPFAM" id="SSF55073">
    <property type="entry name" value="Nucleotide cyclase"/>
    <property type="match status" value="1"/>
</dbReference>
<feature type="transmembrane region" description="Helical" evidence="4">
    <location>
        <begin position="173"/>
        <end position="195"/>
    </location>
</feature>
<comment type="cofactor">
    <cofactor evidence="1">
        <name>Mg(2+)</name>
        <dbReference type="ChEBI" id="CHEBI:18420"/>
    </cofactor>
</comment>
<feature type="transmembrane region" description="Helical" evidence="4">
    <location>
        <begin position="39"/>
        <end position="60"/>
    </location>
</feature>
<dbReference type="Pfam" id="PF00990">
    <property type="entry name" value="GGDEF"/>
    <property type="match status" value="1"/>
</dbReference>
<feature type="transmembrane region" description="Helical" evidence="4">
    <location>
        <begin position="147"/>
        <end position="166"/>
    </location>
</feature>
<feature type="transmembrane region" description="Helical" evidence="4">
    <location>
        <begin position="102"/>
        <end position="127"/>
    </location>
</feature>
<dbReference type="EMBL" id="CP035704">
    <property type="protein sequence ID" value="QBB71392.1"/>
    <property type="molecule type" value="Genomic_DNA"/>
</dbReference>
<reference evidence="6 7" key="1">
    <citation type="submission" date="2019-01" db="EMBL/GenBank/DDBJ databases">
        <title>Pseudolysobacter antarctica gen. nov., sp. nov., isolated from Fildes Peninsula, Antarctica.</title>
        <authorList>
            <person name="Wei Z."/>
            <person name="Peng F."/>
        </authorList>
    </citation>
    <scope>NUCLEOTIDE SEQUENCE [LARGE SCALE GENOMIC DNA]</scope>
    <source>
        <strain evidence="6 7">AQ6-296</strain>
    </source>
</reference>
<dbReference type="GO" id="GO:1902201">
    <property type="term" value="P:negative regulation of bacterial-type flagellum-dependent cell motility"/>
    <property type="evidence" value="ECO:0007669"/>
    <property type="project" value="TreeGrafter"/>
</dbReference>
<protein>
    <recommendedName>
        <fullName evidence="2">diguanylate cyclase</fullName>
        <ecNumber evidence="2">2.7.7.65</ecNumber>
    </recommendedName>
</protein>
<name>A0A411HLI7_9GAMM</name>
<organism evidence="6 7">
    <name type="scientific">Pseudolysobacter antarcticus</name>
    <dbReference type="NCBI Taxonomy" id="2511995"/>
    <lineage>
        <taxon>Bacteria</taxon>
        <taxon>Pseudomonadati</taxon>
        <taxon>Pseudomonadota</taxon>
        <taxon>Gammaproteobacteria</taxon>
        <taxon>Lysobacterales</taxon>
        <taxon>Rhodanobacteraceae</taxon>
        <taxon>Pseudolysobacter</taxon>
    </lineage>
</organism>
<keyword evidence="4" id="KW-1133">Transmembrane helix</keyword>
<evidence type="ECO:0000256" key="1">
    <source>
        <dbReference type="ARBA" id="ARBA00001946"/>
    </source>
</evidence>
<evidence type="ECO:0000313" key="6">
    <source>
        <dbReference type="EMBL" id="QBB71392.1"/>
    </source>
</evidence>
<dbReference type="KEGG" id="xbc:ELE36_14090"/>
<dbReference type="PANTHER" id="PTHR45138">
    <property type="entry name" value="REGULATORY COMPONENTS OF SENSORY TRANSDUCTION SYSTEM"/>
    <property type="match status" value="1"/>
</dbReference>
<feature type="transmembrane region" description="Helical" evidence="4">
    <location>
        <begin position="72"/>
        <end position="90"/>
    </location>
</feature>
<dbReference type="InterPro" id="IPR048431">
    <property type="entry name" value="MASE8"/>
</dbReference>
<keyword evidence="4" id="KW-0812">Transmembrane</keyword>
<sequence length="388" mass="43179">MREVSNSFRRLIARLRVISRMSVPRNLRDQYYHQQEQRLVALARLFFLLTPIVYLMFSFWDFIVQPDVAQRALYTRLIGVVPMAIIAGLSQQKNAPGYLRELTLIFIVCAISALAAVTSLSVGGIIWSLPVFTMFPILVGAFSPRRWHLLVCVVSCLIIPLSGLFLRDVDRIVWIHYILYLVIATVFTLILQFSAEKSRRAQFMLEIQLKQDAHTDTLTGMLTRRRFYELARPLLEKAASRKVPVSILFADLDHFKLINDRLGHEAGDLVLHDTADALRMMMGPEDLLGRFGGEEFVALLPGVGAEDAKRVAARMLVAVSGRQALGTPLSISIGVSTVGAGESLKNVLSRADAALLEAKRLGRGRYSVAAPTLDTVPTLESVARFGTT</sequence>
<proteinExistence type="predicted"/>
<accession>A0A411HLI7</accession>
<evidence type="ECO:0000256" key="3">
    <source>
        <dbReference type="ARBA" id="ARBA00034247"/>
    </source>
</evidence>
<evidence type="ECO:0000313" key="7">
    <source>
        <dbReference type="Proteomes" id="UP000291562"/>
    </source>
</evidence>
<feature type="domain" description="GGDEF" evidence="5">
    <location>
        <begin position="243"/>
        <end position="371"/>
    </location>
</feature>
<keyword evidence="4" id="KW-0472">Membrane</keyword>
<dbReference type="InterPro" id="IPR029787">
    <property type="entry name" value="Nucleotide_cyclase"/>
</dbReference>
<dbReference type="Pfam" id="PF20968">
    <property type="entry name" value="MASE8"/>
    <property type="match status" value="1"/>
</dbReference>
<dbReference type="GO" id="GO:0043709">
    <property type="term" value="P:cell adhesion involved in single-species biofilm formation"/>
    <property type="evidence" value="ECO:0007669"/>
    <property type="project" value="TreeGrafter"/>
</dbReference>
<evidence type="ECO:0000256" key="4">
    <source>
        <dbReference type="SAM" id="Phobius"/>
    </source>
</evidence>
<dbReference type="GO" id="GO:0052621">
    <property type="term" value="F:diguanylate cyclase activity"/>
    <property type="evidence" value="ECO:0007669"/>
    <property type="project" value="UniProtKB-EC"/>
</dbReference>
<dbReference type="NCBIfam" id="TIGR00254">
    <property type="entry name" value="GGDEF"/>
    <property type="match status" value="1"/>
</dbReference>
<dbReference type="PANTHER" id="PTHR45138:SF9">
    <property type="entry name" value="DIGUANYLATE CYCLASE DGCM-RELATED"/>
    <property type="match status" value="1"/>
</dbReference>